<evidence type="ECO:0000313" key="3">
    <source>
        <dbReference type="Proteomes" id="UP000284403"/>
    </source>
</evidence>
<evidence type="ECO:0000313" key="2">
    <source>
        <dbReference type="EMBL" id="RNF04499.1"/>
    </source>
</evidence>
<feature type="region of interest" description="Disordered" evidence="1">
    <location>
        <begin position="1"/>
        <end position="23"/>
    </location>
</feature>
<dbReference type="GeneID" id="40321588"/>
<dbReference type="EMBL" id="MKKU01000675">
    <property type="protein sequence ID" value="RNF04499.1"/>
    <property type="molecule type" value="Genomic_DNA"/>
</dbReference>
<accession>A0A422NGD3</accession>
<name>A0A422NGD3_9TRYP</name>
<keyword evidence="3" id="KW-1185">Reference proteome</keyword>
<evidence type="ECO:0000256" key="1">
    <source>
        <dbReference type="SAM" id="MobiDB-lite"/>
    </source>
</evidence>
<dbReference type="Proteomes" id="UP000284403">
    <property type="component" value="Unassembled WGS sequence"/>
</dbReference>
<proteinExistence type="predicted"/>
<organism evidence="2 3">
    <name type="scientific">Trypanosoma conorhini</name>
    <dbReference type="NCBI Taxonomy" id="83891"/>
    <lineage>
        <taxon>Eukaryota</taxon>
        <taxon>Discoba</taxon>
        <taxon>Euglenozoa</taxon>
        <taxon>Kinetoplastea</taxon>
        <taxon>Metakinetoplastina</taxon>
        <taxon>Trypanosomatida</taxon>
        <taxon>Trypanosomatidae</taxon>
        <taxon>Trypanosoma</taxon>
    </lineage>
</organism>
<feature type="compositionally biased region" description="Low complexity" evidence="1">
    <location>
        <begin position="95"/>
        <end position="110"/>
    </location>
</feature>
<protein>
    <submittedName>
        <fullName evidence="2">Uncharacterized protein</fullName>
    </submittedName>
</protein>
<feature type="region of interest" description="Disordered" evidence="1">
    <location>
        <begin position="43"/>
        <end position="112"/>
    </location>
</feature>
<reference evidence="2 3" key="1">
    <citation type="journal article" date="2018" name="BMC Genomics">
        <title>Genomic comparison of Trypanosoma conorhini and Trypanosoma rangeli to Trypanosoma cruzi strains of high and low virulence.</title>
        <authorList>
            <person name="Bradwell K.R."/>
            <person name="Koparde V.N."/>
            <person name="Matveyev A.V."/>
            <person name="Serrano M.G."/>
            <person name="Alves J.M."/>
            <person name="Parikh H."/>
            <person name="Huang B."/>
            <person name="Lee V."/>
            <person name="Espinosa-Alvarez O."/>
            <person name="Ortiz P.A."/>
            <person name="Costa-Martins A.G."/>
            <person name="Teixeira M.M."/>
            <person name="Buck G.A."/>
        </authorList>
    </citation>
    <scope>NUCLEOTIDE SEQUENCE [LARGE SCALE GENOMIC DNA]</scope>
    <source>
        <strain evidence="2 3">025E</strain>
    </source>
</reference>
<comment type="caution">
    <text evidence="2">The sequence shown here is derived from an EMBL/GenBank/DDBJ whole genome shotgun (WGS) entry which is preliminary data.</text>
</comment>
<sequence length="126" mass="13499">MHKQNEKKEEEVNERKKEKKVLHGQQLLRKALQWALVSLHSCGQQRATSVDRPKSTSGSARPPHTCTELSPDSAHDVAEPQLRGCAARPAVLGDSPSSVSASSTPAAPLSRVGLGFTIAPRDSIVA</sequence>
<dbReference type="AlphaFoldDB" id="A0A422NGD3"/>
<feature type="compositionally biased region" description="Basic and acidic residues" evidence="1">
    <location>
        <begin position="1"/>
        <end position="16"/>
    </location>
</feature>
<gene>
    <name evidence="2" type="ORF">Tco025E_07977</name>
</gene>
<dbReference type="RefSeq" id="XP_029225063.1">
    <property type="nucleotide sequence ID" value="XM_029374834.1"/>
</dbReference>